<organism evidence="1 2">
    <name type="scientific">Gigaspora rosea</name>
    <dbReference type="NCBI Taxonomy" id="44941"/>
    <lineage>
        <taxon>Eukaryota</taxon>
        <taxon>Fungi</taxon>
        <taxon>Fungi incertae sedis</taxon>
        <taxon>Mucoromycota</taxon>
        <taxon>Glomeromycotina</taxon>
        <taxon>Glomeromycetes</taxon>
        <taxon>Diversisporales</taxon>
        <taxon>Gigasporaceae</taxon>
        <taxon>Gigaspora</taxon>
    </lineage>
</organism>
<keyword evidence="2" id="KW-1185">Reference proteome</keyword>
<dbReference type="Proteomes" id="UP000266673">
    <property type="component" value="Unassembled WGS sequence"/>
</dbReference>
<evidence type="ECO:0000313" key="1">
    <source>
        <dbReference type="EMBL" id="RIB06935.1"/>
    </source>
</evidence>
<comment type="caution">
    <text evidence="1">The sequence shown here is derived from an EMBL/GenBank/DDBJ whole genome shotgun (WGS) entry which is preliminary data.</text>
</comment>
<reference evidence="1" key="1">
    <citation type="submission" date="2018-06" db="EMBL/GenBank/DDBJ databases">
        <title>Comparative genomics reveals the genomic features of Rhizophagus irregularis, R. cerebriforme, R. diaphanum and Gigaspora rosea, and their symbiotic lifestyle signature.</title>
        <authorList>
            <person name="Morin E."/>
            <person name="San Clemente H."/>
            <person name="Chen E.C.H."/>
            <person name="De La Providencia I."/>
            <person name="Hainaut M."/>
            <person name="Kuo A."/>
            <person name="Kohler A."/>
            <person name="Murat C."/>
            <person name="Tang N."/>
            <person name="Roy S."/>
            <person name="Loubradou J."/>
            <person name="Henrissat B."/>
            <person name="Grigoriev I.V."/>
            <person name="Corradi N."/>
            <person name="Roux C."/>
            <person name="Martin F.M."/>
        </authorList>
    </citation>
    <scope>NUCLEOTIDE SEQUENCE [LARGE SCALE GENOMIC DNA]</scope>
    <source>
        <strain evidence="1">DAOM 194757</strain>
    </source>
</reference>
<dbReference type="EMBL" id="QKWP01001737">
    <property type="protein sequence ID" value="RIB06935.1"/>
    <property type="molecule type" value="Genomic_DNA"/>
</dbReference>
<evidence type="ECO:0000313" key="2">
    <source>
        <dbReference type="Proteomes" id="UP000266673"/>
    </source>
</evidence>
<gene>
    <name evidence="1" type="ORF">C2G38_2215838</name>
</gene>
<name>A0A397U9E8_9GLOM</name>
<dbReference type="OrthoDB" id="2427659at2759"/>
<proteinExistence type="predicted"/>
<protein>
    <submittedName>
        <fullName evidence="1">Uncharacterized protein</fullName>
    </submittedName>
</protein>
<dbReference type="AlphaFoldDB" id="A0A397U9E8"/>
<sequence>MHLSIQIPVVEESQFMSSISLGPTTVKNQENKTKACRDFLEKLKYLFLRARNPQKSVFEELVQKVFKSTEGTLQKEEIITFVDKSATTYVLGRWLNTTNLEKLKAKNSMHRLCKFI</sequence>
<accession>A0A397U9E8</accession>